<feature type="domain" description="CCAAT-binding factor" evidence="3">
    <location>
        <begin position="298"/>
        <end position="455"/>
    </location>
</feature>
<sequence>MPFLEVDTAAGKKRKRPEKDGQKTKSKKTAKASTIDTDDQEEKILQLEAQVLESRKHYNNIAALLSLAKTDSDTSVLAKVVGGAAESELVIVRWLKARLDEYLEMLLAVSQLNSTTVTLVMRLVKEEIKEEGTSAWENGIFPRLIQALLNSGPSTEALRAEYNLKYFQEYDDVRFQTLGCVVYVAQDMEALSASEAESFVNASLDILSTLDDPPENDEEISDFFAERPTRPKDPMVLVSGHRKRAQAAWLAVLKTRLSKENRKTILGLMVHRIVPWFKKIELLMDFLTDSYNQGGATSLLALSGLFYLMQEKNLDYPSFYTKLYSQLDDTILQSKHRSRFFRLLDTFMSSTHLPAALVASFIKRLARLSLAAPPGSIVVVVPWVYNMFKRHPQASFMIHREPRTSEQLKDWEERGFKDPFSMEEADPMLTGALESSIWEIEMLQSHYHPNVATLAKIISEQFTKLSYNLDDFLDYSYKSLLDAELGKHMKKTPVVEYQIPKHIFLAEEGSEPNSLGLLFTKAMERGRETAKTSASNRDCIVRAYLGRRKLNDRPKRFFKLPNFPMNIDQMKQLDLDVEHYATAMAEMLAIMHWKAQMDANDVEFVLAPPRLTHEVSTQASPSSTIKSIHLGDHNLWILDFDCCGDMTMDTNGVDQAWRAFYKNDPYYPRPSTANRVKSVEDQQLWDIFKARFLEASEIILGPESNIGHLPGLLISKIESGNPHIIQKLNAGTTD</sequence>
<comment type="caution">
    <text evidence="5">The sequence shown here is derived from an EMBL/GenBank/DDBJ whole genome shotgun (WGS) entry which is preliminary data.</text>
</comment>
<dbReference type="Pfam" id="PF12417">
    <property type="entry name" value="DUF3669"/>
    <property type="match status" value="1"/>
</dbReference>
<dbReference type="Proteomes" id="UP000433883">
    <property type="component" value="Unassembled WGS sequence"/>
</dbReference>
<protein>
    <recommendedName>
        <fullName evidence="7">CCAAT-binding factor domain-containing protein</fullName>
    </recommendedName>
</protein>
<accession>A0A8H3VBZ0</accession>
<reference evidence="5 6" key="1">
    <citation type="submission" date="2019-11" db="EMBL/GenBank/DDBJ databases">
        <title>Venturia inaequalis Genome Resource.</title>
        <authorList>
            <person name="Lichtner F.J."/>
        </authorList>
    </citation>
    <scope>NUCLEOTIDE SEQUENCE [LARGE SCALE GENOMIC DNA]</scope>
    <source>
        <strain evidence="5">Bline_iso_100314</strain>
    </source>
</reference>
<proteinExistence type="inferred from homology"/>
<evidence type="ECO:0000313" key="6">
    <source>
        <dbReference type="Proteomes" id="UP000433883"/>
    </source>
</evidence>
<organism evidence="5 6">
    <name type="scientific">Venturia inaequalis</name>
    <name type="common">Apple scab fungus</name>
    <dbReference type="NCBI Taxonomy" id="5025"/>
    <lineage>
        <taxon>Eukaryota</taxon>
        <taxon>Fungi</taxon>
        <taxon>Dikarya</taxon>
        <taxon>Ascomycota</taxon>
        <taxon>Pezizomycotina</taxon>
        <taxon>Dothideomycetes</taxon>
        <taxon>Pleosporomycetidae</taxon>
        <taxon>Venturiales</taxon>
        <taxon>Venturiaceae</taxon>
        <taxon>Venturia</taxon>
    </lineage>
</organism>
<dbReference type="AlphaFoldDB" id="A0A8H3VBZ0"/>
<dbReference type="PANTHER" id="PTHR12455">
    <property type="entry name" value="NUCLEOLAR COMPLEX PROTEIN 4"/>
    <property type="match status" value="1"/>
</dbReference>
<dbReference type="GO" id="GO:0042254">
    <property type="term" value="P:ribosome biogenesis"/>
    <property type="evidence" value="ECO:0007669"/>
    <property type="project" value="InterPro"/>
</dbReference>
<evidence type="ECO:0000256" key="1">
    <source>
        <dbReference type="ARBA" id="ARBA00007797"/>
    </source>
</evidence>
<dbReference type="PANTHER" id="PTHR12455:SF0">
    <property type="entry name" value="NUCLEOLAR COMPLEX PROTEIN 4 HOMOLOG"/>
    <property type="match status" value="1"/>
</dbReference>
<evidence type="ECO:0000256" key="2">
    <source>
        <dbReference type="SAM" id="MobiDB-lite"/>
    </source>
</evidence>
<evidence type="ECO:0000313" key="5">
    <source>
        <dbReference type="EMBL" id="KAE9984318.1"/>
    </source>
</evidence>
<dbReference type="InterPro" id="IPR022137">
    <property type="entry name" value="Znf_prot_DUF3669"/>
</dbReference>
<dbReference type="GO" id="GO:0030692">
    <property type="term" value="C:Noc4p-Nop14p complex"/>
    <property type="evidence" value="ECO:0007669"/>
    <property type="project" value="TreeGrafter"/>
</dbReference>
<dbReference type="EMBL" id="WNWQ01000018">
    <property type="protein sequence ID" value="KAE9984318.1"/>
    <property type="molecule type" value="Genomic_DNA"/>
</dbReference>
<feature type="region of interest" description="Disordered" evidence="2">
    <location>
        <begin position="1"/>
        <end position="37"/>
    </location>
</feature>
<feature type="domain" description="DUF3669" evidence="4">
    <location>
        <begin position="635"/>
        <end position="701"/>
    </location>
</feature>
<evidence type="ECO:0000259" key="3">
    <source>
        <dbReference type="Pfam" id="PF03914"/>
    </source>
</evidence>
<comment type="similarity">
    <text evidence="1">Belongs to the CBF/MAK21 family.</text>
</comment>
<name>A0A8H3VBZ0_VENIN</name>
<dbReference type="InterPro" id="IPR027193">
    <property type="entry name" value="Noc4"/>
</dbReference>
<evidence type="ECO:0000259" key="4">
    <source>
        <dbReference type="Pfam" id="PF12417"/>
    </source>
</evidence>
<dbReference type="Pfam" id="PF03914">
    <property type="entry name" value="CBF"/>
    <property type="match status" value="1"/>
</dbReference>
<evidence type="ECO:0008006" key="7">
    <source>
        <dbReference type="Google" id="ProtNLM"/>
    </source>
</evidence>
<dbReference type="GO" id="GO:0032040">
    <property type="term" value="C:small-subunit processome"/>
    <property type="evidence" value="ECO:0007669"/>
    <property type="project" value="TreeGrafter"/>
</dbReference>
<dbReference type="InterPro" id="IPR005612">
    <property type="entry name" value="CCAAT-binding_factor"/>
</dbReference>
<gene>
    <name evidence="5" type="ORF">BLS_002632</name>
</gene>